<dbReference type="PANTHER" id="PTHR31495">
    <property type="entry name" value="PEROXYGENASE 3-RELATED"/>
    <property type="match status" value="1"/>
</dbReference>
<dbReference type="InterPro" id="IPR011992">
    <property type="entry name" value="EF-hand-dom_pair"/>
</dbReference>
<keyword evidence="2" id="KW-1133">Transmembrane helix</keyword>
<keyword evidence="3" id="KW-1185">Reference proteome</keyword>
<name>A0A3Q7X6X3_CICAR</name>
<sequence length="228" mass="26338">MAPSSSRNNKQEEQDQNVLRKHVAFFDMNNDGIVYPWETFQGFRAIGCGLILSSVAAIFINLGLSQKTRPVFITSLFIIFVTYMQLPTLFFFCCNNADSFIFNIILNLFPFIFLIIEVKNIQKAKHGSDSGVYDSEGRFVPSKFEEIFKKHAKKHPNALTSDELMGMLKANREPKDYKGWLASYTEWKILYVLCKDKDGLLHKETIRAVYDGSLFEHMEKEHSQKKNK</sequence>
<dbReference type="Proteomes" id="UP000087171">
    <property type="component" value="Chromosome Ca4"/>
</dbReference>
<dbReference type="AlphaFoldDB" id="A0A3Q7X6X3"/>
<proteinExistence type="inferred from homology"/>
<keyword evidence="2" id="KW-0472">Membrane</keyword>
<evidence type="ECO:0000313" key="4">
    <source>
        <dbReference type="RefSeq" id="XP_027189404.1"/>
    </source>
</evidence>
<dbReference type="Pfam" id="PF05042">
    <property type="entry name" value="Caleosin"/>
    <property type="match status" value="2"/>
</dbReference>
<reference evidence="4" key="2">
    <citation type="submission" date="2025-08" db="UniProtKB">
        <authorList>
            <consortium name="RefSeq"/>
        </authorList>
    </citation>
    <scope>IDENTIFICATION</scope>
    <source>
        <tissue evidence="4">Etiolated seedlings</tissue>
    </source>
</reference>
<accession>A0A3Q7X6X3</accession>
<dbReference type="InterPro" id="IPR007736">
    <property type="entry name" value="Caleosin-related"/>
</dbReference>
<dbReference type="SUPFAM" id="SSF47473">
    <property type="entry name" value="EF-hand"/>
    <property type="match status" value="1"/>
</dbReference>
<feature type="transmembrane region" description="Helical" evidence="2">
    <location>
        <begin position="43"/>
        <end position="64"/>
    </location>
</feature>
<dbReference type="PANTHER" id="PTHR31495:SF1">
    <property type="entry name" value="INACTIVE PEROXYGENASE-LIKE PROTEIN-RELATED"/>
    <property type="match status" value="1"/>
</dbReference>
<dbReference type="GO" id="GO:0004497">
    <property type="term" value="F:monooxygenase activity"/>
    <property type="evidence" value="ECO:0007669"/>
    <property type="project" value="TreeGrafter"/>
</dbReference>
<keyword evidence="2" id="KW-0812">Transmembrane</keyword>
<feature type="transmembrane region" description="Helical" evidence="2">
    <location>
        <begin position="99"/>
        <end position="116"/>
    </location>
</feature>
<evidence type="ECO:0000313" key="3">
    <source>
        <dbReference type="Proteomes" id="UP000087171"/>
    </source>
</evidence>
<reference evidence="3" key="1">
    <citation type="journal article" date="2013" name="Nat. Biotechnol.">
        <title>Draft genome sequence of chickpea (Cicer arietinum) provides a resource for trait improvement.</title>
        <authorList>
            <person name="Varshney R.K."/>
            <person name="Song C."/>
            <person name="Saxena R.K."/>
            <person name="Azam S."/>
            <person name="Yu S."/>
            <person name="Sharpe A.G."/>
            <person name="Cannon S."/>
            <person name="Baek J."/>
            <person name="Rosen B.D."/>
            <person name="Tar'an B."/>
            <person name="Millan T."/>
            <person name="Zhang X."/>
            <person name="Ramsay L.D."/>
            <person name="Iwata A."/>
            <person name="Wang Y."/>
            <person name="Nelson W."/>
            <person name="Farmer A.D."/>
            <person name="Gaur P.M."/>
            <person name="Soderlund C."/>
            <person name="Penmetsa R.V."/>
            <person name="Xu C."/>
            <person name="Bharti A.K."/>
            <person name="He W."/>
            <person name="Winter P."/>
            <person name="Zhao S."/>
            <person name="Hane J.K."/>
            <person name="Carrasquilla-Garcia N."/>
            <person name="Condie J.A."/>
            <person name="Upadhyaya H.D."/>
            <person name="Luo M.C."/>
            <person name="Thudi M."/>
            <person name="Gowda C.L."/>
            <person name="Singh N.P."/>
            <person name="Lichtenzveig J."/>
            <person name="Gali K.K."/>
            <person name="Rubio J."/>
            <person name="Nadarajan N."/>
            <person name="Dolezel J."/>
            <person name="Bansal K.C."/>
            <person name="Xu X."/>
            <person name="Edwards D."/>
            <person name="Zhang G."/>
            <person name="Kahl G."/>
            <person name="Gil J."/>
            <person name="Singh K.B."/>
            <person name="Datta S.K."/>
            <person name="Jackson S.A."/>
            <person name="Wang J."/>
            <person name="Cook D.R."/>
        </authorList>
    </citation>
    <scope>NUCLEOTIDE SEQUENCE [LARGE SCALE GENOMIC DNA]</scope>
    <source>
        <strain evidence="3">cv. CDC Frontier</strain>
    </source>
</reference>
<dbReference type="OrthoDB" id="640742at2759"/>
<dbReference type="GO" id="GO:0005509">
    <property type="term" value="F:calcium ion binding"/>
    <property type="evidence" value="ECO:0007669"/>
    <property type="project" value="TreeGrafter"/>
</dbReference>
<evidence type="ECO:0000256" key="2">
    <source>
        <dbReference type="SAM" id="Phobius"/>
    </source>
</evidence>
<organism evidence="3 4">
    <name type="scientific">Cicer arietinum</name>
    <name type="common">Chickpea</name>
    <name type="synonym">Garbanzo</name>
    <dbReference type="NCBI Taxonomy" id="3827"/>
    <lineage>
        <taxon>Eukaryota</taxon>
        <taxon>Viridiplantae</taxon>
        <taxon>Streptophyta</taxon>
        <taxon>Embryophyta</taxon>
        <taxon>Tracheophyta</taxon>
        <taxon>Spermatophyta</taxon>
        <taxon>Magnoliopsida</taxon>
        <taxon>eudicotyledons</taxon>
        <taxon>Gunneridae</taxon>
        <taxon>Pentapetalae</taxon>
        <taxon>rosids</taxon>
        <taxon>fabids</taxon>
        <taxon>Fabales</taxon>
        <taxon>Fabaceae</taxon>
        <taxon>Papilionoideae</taxon>
        <taxon>50 kb inversion clade</taxon>
        <taxon>NPAAA clade</taxon>
        <taxon>Hologalegina</taxon>
        <taxon>IRL clade</taxon>
        <taxon>Cicereae</taxon>
        <taxon>Cicer</taxon>
    </lineage>
</organism>
<dbReference type="RefSeq" id="XP_027189404.1">
    <property type="nucleotide sequence ID" value="XM_027333603.1"/>
</dbReference>
<dbReference type="GeneID" id="101489951"/>
<comment type="similarity">
    <text evidence="1">Belongs to the caleosin family.</text>
</comment>
<evidence type="ECO:0000256" key="1">
    <source>
        <dbReference type="ARBA" id="ARBA00006765"/>
    </source>
</evidence>
<dbReference type="KEGG" id="cam:101489951"/>
<gene>
    <name evidence="4" type="primary">LOC101489951</name>
</gene>
<dbReference type="STRING" id="3827.A0A3Q7X6X3"/>
<feature type="transmembrane region" description="Helical" evidence="2">
    <location>
        <begin position="71"/>
        <end position="93"/>
    </location>
</feature>
<protein>
    <submittedName>
        <fullName evidence="4">Probable peroxygenase 4</fullName>
    </submittedName>
</protein>